<evidence type="ECO:0000313" key="1">
    <source>
        <dbReference type="EMBL" id="OQW85981.1"/>
    </source>
</evidence>
<protein>
    <submittedName>
        <fullName evidence="1">Peptidase m15a</fullName>
    </submittedName>
</protein>
<proteinExistence type="predicted"/>
<dbReference type="SUPFAM" id="SSF55166">
    <property type="entry name" value="Hedgehog/DD-peptidase"/>
    <property type="match status" value="1"/>
</dbReference>
<dbReference type="NCBIfam" id="TIGR04096">
    <property type="entry name" value="dnd_rel_methyl"/>
    <property type="match status" value="1"/>
</dbReference>
<gene>
    <name evidence="1" type="ORF">BWK72_19460</name>
</gene>
<organism evidence="1 2">
    <name type="scientific">Rhodoferax ferrireducens</name>
    <dbReference type="NCBI Taxonomy" id="192843"/>
    <lineage>
        <taxon>Bacteria</taxon>
        <taxon>Pseudomonadati</taxon>
        <taxon>Pseudomonadota</taxon>
        <taxon>Betaproteobacteria</taxon>
        <taxon>Burkholderiales</taxon>
        <taxon>Comamonadaceae</taxon>
        <taxon>Rhodoferax</taxon>
    </lineage>
</organism>
<dbReference type="InterPro" id="IPR024019">
    <property type="entry name" value="CHP04096"/>
</dbReference>
<reference evidence="1 2" key="1">
    <citation type="submission" date="2017-01" db="EMBL/GenBank/DDBJ databases">
        <title>Novel large sulfur bacteria in the metagenomes of groundwater-fed chemosynthetic microbial mats in the Lake Huron basin.</title>
        <authorList>
            <person name="Sharrar A.M."/>
            <person name="Flood B.E."/>
            <person name="Bailey J.V."/>
            <person name="Jones D.S."/>
            <person name="Biddanda B."/>
            <person name="Ruberg S.A."/>
            <person name="Marcus D.N."/>
            <person name="Dick G.J."/>
        </authorList>
    </citation>
    <scope>NUCLEOTIDE SEQUENCE [LARGE SCALE GENOMIC DNA]</scope>
    <source>
        <strain evidence="1">A7</strain>
    </source>
</reference>
<dbReference type="EMBL" id="MTEI01000026">
    <property type="protein sequence ID" value="OQW85981.1"/>
    <property type="molecule type" value="Genomic_DNA"/>
</dbReference>
<sequence>MSIGKKIGDDLYVHLAGLSEATCEKFRDFVNNALKEIDSTSEISPNVIKINQRTGRLSLLSYAGFDEAPFPELVASWTFAPGRSDAPSFRTYTSSLNPPILHRKELLVPLSHPNRDQWITCTKTAEELGLFEDTVTIGFRLNWQRAIASKGYHLVGYDFHPLGNVSQEEHRGSEVPVSTVQRHLTALSRTNLSAPVQILLRHGLLEPGQTFFDYGCGRGGDVDALKANGIFANGWDPHYANDQTLTESDAVNLGFVINVIEDPAERIEAILKAFSLSRQVMSIGVMLYGPETPGKPYGDGFITSRGTFQKYFSQPELKDYIEHVLHEEVFMVGPGIALVFKNKNTQQRFAVGRYRTSNVALRLLTANRPRVSRDPIEAAHRRNANRKSLADQKFEVIKPHLDSLWAVCLELGRFPERDEVVSLEAISNAKISLGSALRQITDRYDLELLKSARSTRKNDLLLFFAMQQFSHRPAFKTLETRLQRDIKAFFGDYSQAQRDGMKLLRDAANPTMIRNACVFAAEHGLGFLNGDESLLLHISLVERLPVILRAYVACGLILYDAVSEVQLVKIHINSGKLTLQEYEDFDVSPVPILTKRIKVNIRKQDYEIYEYGSPQYPKQMLAWKSRFINEDTQGFASQQAFDEQLESMGFIPDPVHGHFPESMLKSMELMRLSIKNHKLVASDIFPDLDQRCGFNLTYRHFIECGETQERTKIANLPLKVQTYNALNELATKLLDPIIEYFGAIRLTYGFCSLELSKQIHSRVAPKLDQHAAHEVGKNGKPICSRLGAACDFIVEDENMREVADWVIANLPFDRLYFYGDDRPIHLSVGPQNSRAAFRLQKTSSGATVPRPYVAGP</sequence>
<comment type="caution">
    <text evidence="1">The sequence shown here is derived from an EMBL/GenBank/DDBJ whole genome shotgun (WGS) entry which is preliminary data.</text>
</comment>
<name>A0A1W9KPE3_9BURK</name>
<dbReference type="Gene3D" id="3.30.1380.10">
    <property type="match status" value="1"/>
</dbReference>
<dbReference type="Proteomes" id="UP000192505">
    <property type="component" value="Unassembled WGS sequence"/>
</dbReference>
<accession>A0A1W9KPE3</accession>
<dbReference type="InterPro" id="IPR009045">
    <property type="entry name" value="Zn_M74/Hedgehog-like"/>
</dbReference>
<dbReference type="AlphaFoldDB" id="A0A1W9KPE3"/>
<evidence type="ECO:0000313" key="2">
    <source>
        <dbReference type="Proteomes" id="UP000192505"/>
    </source>
</evidence>